<dbReference type="OMA" id="YFHKGVE"/>
<feature type="compositionally biased region" description="Polar residues" evidence="2">
    <location>
        <begin position="925"/>
        <end position="939"/>
    </location>
</feature>
<proteinExistence type="inferred from homology"/>
<dbReference type="VEuPathDB" id="VectorBase:CSON011062"/>
<organism evidence="4">
    <name type="scientific">Culicoides sonorensis</name>
    <name type="common">Biting midge</name>
    <dbReference type="NCBI Taxonomy" id="179676"/>
    <lineage>
        <taxon>Eukaryota</taxon>
        <taxon>Metazoa</taxon>
        <taxon>Ecdysozoa</taxon>
        <taxon>Arthropoda</taxon>
        <taxon>Hexapoda</taxon>
        <taxon>Insecta</taxon>
        <taxon>Pterygota</taxon>
        <taxon>Neoptera</taxon>
        <taxon>Endopterygota</taxon>
        <taxon>Diptera</taxon>
        <taxon>Nematocera</taxon>
        <taxon>Chironomoidea</taxon>
        <taxon>Ceratopogonidae</taxon>
        <taxon>Ceratopogoninae</taxon>
        <taxon>Culicoides</taxon>
        <taxon>Monoculicoides</taxon>
    </lineage>
</organism>
<gene>
    <name evidence="4" type="primary">CSON011062</name>
</gene>
<evidence type="ECO:0000313" key="5">
    <source>
        <dbReference type="EMBL" id="SSX24622.1"/>
    </source>
</evidence>
<dbReference type="InterPro" id="IPR013594">
    <property type="entry name" value="Dynein_heavy_tail"/>
</dbReference>
<dbReference type="PANTHER" id="PTHR46532:SF4">
    <property type="entry name" value="AAA+ ATPASE DOMAIN-CONTAINING PROTEIN"/>
    <property type="match status" value="1"/>
</dbReference>
<feature type="domain" description="Dynein heavy chain tail" evidence="3">
    <location>
        <begin position="438"/>
        <end position="910"/>
    </location>
</feature>
<comment type="similarity">
    <text evidence="1">Belongs to the dynein heavy chain family.</text>
</comment>
<evidence type="ECO:0000313" key="4">
    <source>
        <dbReference type="EMBL" id="SSX04257.1"/>
    </source>
</evidence>
<evidence type="ECO:0000256" key="2">
    <source>
        <dbReference type="SAM" id="MobiDB-lite"/>
    </source>
</evidence>
<name>A0A336KIK9_CULSO</name>
<dbReference type="GO" id="GO:0051959">
    <property type="term" value="F:dynein light intermediate chain binding"/>
    <property type="evidence" value="ECO:0007669"/>
    <property type="project" value="InterPro"/>
</dbReference>
<dbReference type="GO" id="GO:0045505">
    <property type="term" value="F:dynein intermediate chain binding"/>
    <property type="evidence" value="ECO:0007669"/>
    <property type="project" value="InterPro"/>
</dbReference>
<dbReference type="EMBL" id="UFQT01000469">
    <property type="protein sequence ID" value="SSX24622.1"/>
    <property type="molecule type" value="Genomic_DNA"/>
</dbReference>
<evidence type="ECO:0000259" key="3">
    <source>
        <dbReference type="Pfam" id="PF08385"/>
    </source>
</evidence>
<feature type="domain" description="Dynein heavy chain tail" evidence="3">
    <location>
        <begin position="1009"/>
        <end position="1136"/>
    </location>
</feature>
<reference evidence="5" key="2">
    <citation type="submission" date="2018-07" db="EMBL/GenBank/DDBJ databases">
        <authorList>
            <person name="Quirk P.G."/>
            <person name="Krulwich T.A."/>
        </authorList>
    </citation>
    <scope>NUCLEOTIDE SEQUENCE</scope>
</reference>
<dbReference type="GO" id="GO:0007018">
    <property type="term" value="P:microtubule-based movement"/>
    <property type="evidence" value="ECO:0007669"/>
    <property type="project" value="InterPro"/>
</dbReference>
<dbReference type="PANTHER" id="PTHR46532">
    <property type="entry name" value="MALE FERTILITY FACTOR KL5"/>
    <property type="match status" value="1"/>
</dbReference>
<reference evidence="4" key="1">
    <citation type="submission" date="2018-04" db="EMBL/GenBank/DDBJ databases">
        <authorList>
            <person name="Go L.Y."/>
            <person name="Mitchell J.A."/>
        </authorList>
    </citation>
    <scope>NUCLEOTIDE SEQUENCE</scope>
    <source>
        <tissue evidence="4">Whole organism</tissue>
    </source>
</reference>
<accession>A0A336KIK9</accession>
<dbReference type="Pfam" id="PF08385">
    <property type="entry name" value="DHC_N1"/>
    <property type="match status" value="2"/>
</dbReference>
<dbReference type="EMBL" id="UFQS01000469">
    <property type="protein sequence ID" value="SSX04257.1"/>
    <property type="molecule type" value="Genomic_DNA"/>
</dbReference>
<dbReference type="GO" id="GO:0005858">
    <property type="term" value="C:axonemal dynein complex"/>
    <property type="evidence" value="ECO:0007669"/>
    <property type="project" value="TreeGrafter"/>
</dbReference>
<evidence type="ECO:0000256" key="1">
    <source>
        <dbReference type="ARBA" id="ARBA00008887"/>
    </source>
</evidence>
<protein>
    <submittedName>
        <fullName evidence="4">CSON011062 protein</fullName>
    </submittedName>
</protein>
<sequence>MDDRIEWLRNRLSSLLGVPEREYTEPVIIQYHDQIKNFLDDPLDGIQDLDRRIFFIHRTFYDRMVEKEIIVMELAPTPATPPPEIDGVKDKRGKKGKVFNSLLLYALAGKKTKEKKPKGKRREAEVEHEIQMDNEPKMIPVIKKIPAFIKTPVLHISFGCRKPDEFEPDTNYFYMIRRFDMPIDTYDCAEDCFAEMSNRILFGTIRGSLIYNVKQFLEKIYKPMIDFQYRVPRIDNASSANDEMEIKKIEQDEENKKNTGKSEVCLMDFSRPSDFRLIAVKAKKTGFHATGDDSHLGSRIRRPSMSLTPSGESIKTDLAEIVSQVSRIGTTTSTYSMRETMSEKWEKLLKLVTEKAETDRNKMMDVEVKKSAIKESFLNNLDKFISCVDWTIDHVVCAFTLPTQYNAPGQEYIKDDEEKVKIKLDPKKVQIDELTQLQMEEIVMGWVKYLNKVLQANTDKEPDEFTPLAEYTRWTDWEQESSNLLEQIHSSFVKTMIDKIKDSIMGQSLIDELQIIQEKLSEQYKLAKENGEYLSTLQEYLLKIRDDDDFDFIISIIPNMMVGLRHIWTMSNYYCRDENMLSLLAKISNVFNTKIKGIANLETIFKSNSKTVLKTADYCAELLDCWKQSYINTRAQIENSGVGSRWEFDKGKIFGELDHIARICRDIAKIASTFILFETVFNNNLRSIVTHPEEVDSMLKNLNYFFSTSKIYQLISNIVTVDYDVFRRGNVDNWEATLDYFYKSMELMELDAKRVLDQCIQHFRSADQGIEFLGFISKFANKNKLAQYLSTKHESIMKQFVSEVGTVEHEFMKSKNNPPLLRNQPPHIGSILWERFLYEHLKKSVIAFRRIETSGTDPALEKSYLKRTAFSQYFSLVQDMRDYEKEHFDKFSTKATFIINSVMKRNILQLEFLQKVDKEVAISDATPTPSSLSTKQSKGVRNHSGLGSALQMKKVGKLDRLIKVVGWMSSKKEDQNQHLAFAEKYLKAHKSVSSVKLTESNVDFTMQQAKLMVKAMRQENVPTWKEVIGDNVLIEYKLQFAVNFSYAIFDVITEGQQFEYMGFVVNPIIRLAIMRKTLLFSDVEAVSDMIDKYNGIVMGLSVAEVHFLREHLYKVESIIQAGLGRYTWQALNIRNFAKKCQALLKQLTSMVVQINNISRDIKNRIERLRKSSLFVFNQDEILLPLFGGQVEKRKSILKPPQRVIELESPLEIDEHNKIHHKKVRIRDQVKSCIDHFKTIERRRTGKMAQIQKFYESIGPLLIKLESLVLGTNTGLSDKMKFYYKFWEKEAFNCIVR</sequence>
<feature type="region of interest" description="Disordered" evidence="2">
    <location>
        <begin position="925"/>
        <end position="944"/>
    </location>
</feature>
<dbReference type="InterPro" id="IPR026983">
    <property type="entry name" value="DHC"/>
</dbReference>